<dbReference type="EMBL" id="JBHSCL010000004">
    <property type="protein sequence ID" value="MFC4219949.1"/>
    <property type="molecule type" value="Genomic_DNA"/>
</dbReference>
<feature type="transmembrane region" description="Helical" evidence="1">
    <location>
        <begin position="101"/>
        <end position="119"/>
    </location>
</feature>
<protein>
    <submittedName>
        <fullName evidence="2">Uncharacterized protein</fullName>
    </submittedName>
</protein>
<evidence type="ECO:0000313" key="3">
    <source>
        <dbReference type="Proteomes" id="UP001595841"/>
    </source>
</evidence>
<keyword evidence="3" id="KW-1185">Reference proteome</keyword>
<feature type="transmembrane region" description="Helical" evidence="1">
    <location>
        <begin position="59"/>
        <end position="81"/>
    </location>
</feature>
<evidence type="ECO:0000256" key="1">
    <source>
        <dbReference type="SAM" id="Phobius"/>
    </source>
</evidence>
<dbReference type="Proteomes" id="UP001595841">
    <property type="component" value="Unassembled WGS sequence"/>
</dbReference>
<feature type="transmembrane region" description="Helical" evidence="1">
    <location>
        <begin position="28"/>
        <end position="52"/>
    </location>
</feature>
<organism evidence="2 3">
    <name type="scientific">Flagellimonas marina</name>
    <dbReference type="NCBI Taxonomy" id="1775168"/>
    <lineage>
        <taxon>Bacteria</taxon>
        <taxon>Pseudomonadati</taxon>
        <taxon>Bacteroidota</taxon>
        <taxon>Flavobacteriia</taxon>
        <taxon>Flavobacteriales</taxon>
        <taxon>Flavobacteriaceae</taxon>
        <taxon>Flagellimonas</taxon>
    </lineage>
</organism>
<accession>A0ABV8PM04</accession>
<evidence type="ECO:0000313" key="2">
    <source>
        <dbReference type="EMBL" id="MFC4219949.1"/>
    </source>
</evidence>
<name>A0ABV8PM04_9FLAO</name>
<keyword evidence="1" id="KW-1133">Transmembrane helix</keyword>
<reference evidence="3" key="1">
    <citation type="journal article" date="2019" name="Int. J. Syst. Evol. Microbiol.">
        <title>The Global Catalogue of Microorganisms (GCM) 10K type strain sequencing project: providing services to taxonomists for standard genome sequencing and annotation.</title>
        <authorList>
            <consortium name="The Broad Institute Genomics Platform"/>
            <consortium name="The Broad Institute Genome Sequencing Center for Infectious Disease"/>
            <person name="Wu L."/>
            <person name="Ma J."/>
        </authorList>
    </citation>
    <scope>NUCLEOTIDE SEQUENCE [LARGE SCALE GENOMIC DNA]</scope>
    <source>
        <strain evidence="3">CGMCC 1.15774</strain>
    </source>
</reference>
<keyword evidence="1" id="KW-0812">Transmembrane</keyword>
<keyword evidence="1" id="KW-0472">Membrane</keyword>
<proteinExistence type="predicted"/>
<sequence length="129" mass="13629">MAGGASLGTNPKKKTGPFTINAMENYEAYYMIGGGLNAIGKLIVVLATGILLSKQRNSGTLLMFLGSVLSIIFSLGTLLLTTFSAQNGAQSIVKVNALGSILNPLPYILFAIGLLLFAAKQVKKRQHDD</sequence>
<dbReference type="RefSeq" id="WP_379764524.1">
    <property type="nucleotide sequence ID" value="NZ_JBHSCL010000004.1"/>
</dbReference>
<comment type="caution">
    <text evidence="2">The sequence shown here is derived from an EMBL/GenBank/DDBJ whole genome shotgun (WGS) entry which is preliminary data.</text>
</comment>
<gene>
    <name evidence="2" type="ORF">ACFOWS_07385</name>
</gene>